<dbReference type="PANTHER" id="PTHR30071">
    <property type="entry name" value="HEME EXPORTER PROTEIN C"/>
    <property type="match status" value="1"/>
</dbReference>
<dbReference type="Proteomes" id="UP001631949">
    <property type="component" value="Unassembled WGS sequence"/>
</dbReference>
<feature type="transmembrane region" description="Helical" evidence="6">
    <location>
        <begin position="200"/>
        <end position="218"/>
    </location>
</feature>
<evidence type="ECO:0000256" key="3">
    <source>
        <dbReference type="ARBA" id="ARBA00022748"/>
    </source>
</evidence>
<dbReference type="InterPro" id="IPR045062">
    <property type="entry name" value="Cyt_c_biogenesis_CcsA/CcmC"/>
</dbReference>
<comment type="subcellular location">
    <subcellularLocation>
        <location evidence="1">Membrane</location>
        <topology evidence="1">Multi-pass membrane protein</topology>
    </subcellularLocation>
</comment>
<evidence type="ECO:0000256" key="2">
    <source>
        <dbReference type="ARBA" id="ARBA00022692"/>
    </source>
</evidence>
<reference evidence="8 9" key="1">
    <citation type="journal article" date="2016" name="Int. J. Syst. Evol. Microbiol.">
        <title>Peptococcus simiae sp. nov., isolated from rhesus macaque faeces and emended description of the genus Peptococcus.</title>
        <authorList>
            <person name="Shkoporov A.N."/>
            <person name="Efimov B.A."/>
            <person name="Kondova I."/>
            <person name="Ouwerling B."/>
            <person name="Chaplin A.V."/>
            <person name="Shcherbakova V.A."/>
            <person name="Langermans J.A.M."/>
        </authorList>
    </citation>
    <scope>NUCLEOTIDE SEQUENCE [LARGE SCALE GENOMIC DNA]</scope>
    <source>
        <strain evidence="8 9">M108</strain>
    </source>
</reference>
<evidence type="ECO:0000259" key="7">
    <source>
        <dbReference type="Pfam" id="PF01578"/>
    </source>
</evidence>
<dbReference type="Pfam" id="PF01578">
    <property type="entry name" value="Cytochrom_C_asm"/>
    <property type="match status" value="1"/>
</dbReference>
<accession>A0ABW9GYT0</accession>
<feature type="transmembrane region" description="Helical" evidence="6">
    <location>
        <begin position="6"/>
        <end position="27"/>
    </location>
</feature>
<evidence type="ECO:0000256" key="5">
    <source>
        <dbReference type="ARBA" id="ARBA00023136"/>
    </source>
</evidence>
<evidence type="ECO:0000256" key="6">
    <source>
        <dbReference type="SAM" id="Phobius"/>
    </source>
</evidence>
<sequence length="257" mass="28553">MINWQHLLMTAPLVLAICTALAGAASAKKTARSLATVTAVLGFLCSAGILVLRGVQMNHLPLSSGLDFSLWLCAVLFLFTIFLLGKLRMPVVVVLLSIMIAILAAWVLSQNHEVAPMAPALRSPWLSVHVLSAMLSYSVLTVSFVLSLVIVTRKVDKTTDRLDEWAYRLVLLGLPLLTVMLVTGSIWAEYAWGSYWSWDWKEVWALVTWLVYALYLHLRVGGWRNKQAAYLNILGFAVVVFTFFGVSYLLPGLHSYL</sequence>
<evidence type="ECO:0000256" key="4">
    <source>
        <dbReference type="ARBA" id="ARBA00022989"/>
    </source>
</evidence>
<dbReference type="PANTHER" id="PTHR30071:SF1">
    <property type="entry name" value="CYTOCHROME B_B6 PROTEIN-RELATED"/>
    <property type="match status" value="1"/>
</dbReference>
<dbReference type="RefSeq" id="WP_408977339.1">
    <property type="nucleotide sequence ID" value="NZ_JBJUVG010000005.1"/>
</dbReference>
<keyword evidence="9" id="KW-1185">Reference proteome</keyword>
<protein>
    <submittedName>
        <fullName evidence="8">Cytochrome c biogenesis protein CcsA</fullName>
    </submittedName>
</protein>
<keyword evidence="2 6" id="KW-0812">Transmembrane</keyword>
<feature type="transmembrane region" description="Helical" evidence="6">
    <location>
        <begin position="34"/>
        <end position="56"/>
    </location>
</feature>
<feature type="transmembrane region" description="Helical" evidence="6">
    <location>
        <begin position="91"/>
        <end position="108"/>
    </location>
</feature>
<name>A0ABW9GYT0_9FIRM</name>
<gene>
    <name evidence="8" type="primary">ccsA</name>
    <name evidence="8" type="ORF">ACKQTC_05030</name>
</gene>
<keyword evidence="5 6" id="KW-0472">Membrane</keyword>
<feature type="transmembrane region" description="Helical" evidence="6">
    <location>
        <begin position="68"/>
        <end position="84"/>
    </location>
</feature>
<feature type="domain" description="Cytochrome c assembly protein" evidence="7">
    <location>
        <begin position="70"/>
        <end position="254"/>
    </location>
</feature>
<evidence type="ECO:0000313" key="8">
    <source>
        <dbReference type="EMBL" id="MFM9413723.1"/>
    </source>
</evidence>
<feature type="transmembrane region" description="Helical" evidence="6">
    <location>
        <begin position="230"/>
        <end position="250"/>
    </location>
</feature>
<keyword evidence="4 6" id="KW-1133">Transmembrane helix</keyword>
<evidence type="ECO:0000313" key="9">
    <source>
        <dbReference type="Proteomes" id="UP001631949"/>
    </source>
</evidence>
<feature type="transmembrane region" description="Helical" evidence="6">
    <location>
        <begin position="128"/>
        <end position="153"/>
    </location>
</feature>
<keyword evidence="3" id="KW-0201">Cytochrome c-type biogenesis</keyword>
<proteinExistence type="predicted"/>
<dbReference type="EMBL" id="JBJUVG010000005">
    <property type="protein sequence ID" value="MFM9413723.1"/>
    <property type="molecule type" value="Genomic_DNA"/>
</dbReference>
<comment type="caution">
    <text evidence="8">The sequence shown here is derived from an EMBL/GenBank/DDBJ whole genome shotgun (WGS) entry which is preliminary data.</text>
</comment>
<organism evidence="8 9">
    <name type="scientific">Peptococcus simiae</name>
    <dbReference type="NCBI Taxonomy" id="1643805"/>
    <lineage>
        <taxon>Bacteria</taxon>
        <taxon>Bacillati</taxon>
        <taxon>Bacillota</taxon>
        <taxon>Clostridia</taxon>
        <taxon>Eubacteriales</taxon>
        <taxon>Peptococcaceae</taxon>
        <taxon>Peptococcus</taxon>
    </lineage>
</organism>
<evidence type="ECO:0000256" key="1">
    <source>
        <dbReference type="ARBA" id="ARBA00004141"/>
    </source>
</evidence>
<dbReference type="InterPro" id="IPR002541">
    <property type="entry name" value="Cyt_c_assembly"/>
</dbReference>
<feature type="transmembrane region" description="Helical" evidence="6">
    <location>
        <begin position="165"/>
        <end position="188"/>
    </location>
</feature>